<dbReference type="SMART" id="SM00729">
    <property type="entry name" value="Elp3"/>
    <property type="match status" value="1"/>
</dbReference>
<dbReference type="PANTHER" id="PTHR32331:SF0">
    <property type="entry name" value="UPF0313 PROTEIN YGIQ"/>
    <property type="match status" value="1"/>
</dbReference>
<name>A0A2U9SKF7_9PROT</name>
<dbReference type="GO" id="GO:0005506">
    <property type="term" value="F:iron ion binding"/>
    <property type="evidence" value="ECO:0007669"/>
    <property type="project" value="UniProtKB-UniRule"/>
</dbReference>
<feature type="binding site" evidence="6">
    <location>
        <position position="353"/>
    </location>
    <ligand>
        <name>[4Fe-4S] cluster</name>
        <dbReference type="ChEBI" id="CHEBI:49883"/>
        <note>4Fe-4S-S-AdoMet</note>
    </ligand>
</feature>
<dbReference type="AlphaFoldDB" id="A0A2U9SKF7"/>
<protein>
    <submittedName>
        <fullName evidence="9">YgiQ family radical SAM protein</fullName>
    </submittedName>
</protein>
<keyword evidence="4 6" id="KW-0408">Iron</keyword>
<evidence type="ECO:0000256" key="3">
    <source>
        <dbReference type="ARBA" id="ARBA00022723"/>
    </source>
</evidence>
<proteinExistence type="inferred from homology"/>
<dbReference type="InterPro" id="IPR013704">
    <property type="entry name" value="UPF0313_N"/>
</dbReference>
<evidence type="ECO:0000313" key="10">
    <source>
        <dbReference type="Proteomes" id="UP000249605"/>
    </source>
</evidence>
<dbReference type="PROSITE" id="PS51918">
    <property type="entry name" value="RADICAL_SAM"/>
    <property type="match status" value="1"/>
</dbReference>
<keyword evidence="5 6" id="KW-0411">Iron-sulfur</keyword>
<dbReference type="Gene3D" id="3.80.30.20">
    <property type="entry name" value="tm_1862 like domain"/>
    <property type="match status" value="1"/>
</dbReference>
<dbReference type="OrthoDB" id="9803479at2"/>
<comment type="cofactor">
    <cofactor evidence="6">
        <name>[4Fe-4S] cluster</name>
        <dbReference type="ChEBI" id="CHEBI:49883"/>
    </cofactor>
    <text evidence="6">Binds 1 [4Fe-4S] cluster. The cluster is coordinated with 3 cysteines and an exchangeable S-adenosyl-L-methionine.</text>
</comment>
<dbReference type="SFLD" id="SFLDG01069">
    <property type="entry name" value="UPF0313"/>
    <property type="match status" value="1"/>
</dbReference>
<feature type="binding site" evidence="6">
    <location>
        <position position="356"/>
    </location>
    <ligand>
        <name>[4Fe-4S] cluster</name>
        <dbReference type="ChEBI" id="CHEBI:49883"/>
        <note>4Fe-4S-S-AdoMet</note>
    </ligand>
</feature>
<evidence type="ECO:0000259" key="8">
    <source>
        <dbReference type="PROSITE" id="PS51918"/>
    </source>
</evidence>
<feature type="binding site" evidence="6">
    <location>
        <position position="349"/>
    </location>
    <ligand>
        <name>[4Fe-4S] cluster</name>
        <dbReference type="ChEBI" id="CHEBI:49883"/>
        <note>4Fe-4S-S-AdoMet</note>
    </ligand>
</feature>
<dbReference type="PANTHER" id="PTHR32331">
    <property type="entry name" value="UPF0313 PROTEIN YGIQ"/>
    <property type="match status" value="1"/>
</dbReference>
<dbReference type="InterPro" id="IPR007197">
    <property type="entry name" value="rSAM"/>
</dbReference>
<dbReference type="SUPFAM" id="SSF102114">
    <property type="entry name" value="Radical SAM enzymes"/>
    <property type="match status" value="1"/>
</dbReference>
<dbReference type="PROSITE" id="PS01278">
    <property type="entry name" value="MTTASE_RADICAL"/>
    <property type="match status" value="1"/>
</dbReference>
<evidence type="ECO:0000256" key="6">
    <source>
        <dbReference type="HAMAP-Rule" id="MF_01251"/>
    </source>
</evidence>
<dbReference type="NCBIfam" id="TIGR03904">
    <property type="entry name" value="SAM_YgiQ"/>
    <property type="match status" value="1"/>
</dbReference>
<keyword evidence="10" id="KW-1185">Reference proteome</keyword>
<keyword evidence="9" id="KW-0614">Plasmid</keyword>
<keyword evidence="3 6" id="KW-0479">Metal-binding</keyword>
<dbReference type="GO" id="GO:0051539">
    <property type="term" value="F:4 iron, 4 sulfur cluster binding"/>
    <property type="evidence" value="ECO:0007669"/>
    <property type="project" value="UniProtKB-KW"/>
</dbReference>
<keyword evidence="2 6" id="KW-0949">S-adenosyl-L-methionine</keyword>
<dbReference type="SFLD" id="SFLDG01082">
    <property type="entry name" value="B12-binding_domain_containing"/>
    <property type="match status" value="1"/>
</dbReference>
<feature type="region of interest" description="Disordered" evidence="7">
    <location>
        <begin position="647"/>
        <end position="703"/>
    </location>
</feature>
<dbReference type="SFLD" id="SFLDS00029">
    <property type="entry name" value="Radical_SAM"/>
    <property type="match status" value="1"/>
</dbReference>
<evidence type="ECO:0000256" key="2">
    <source>
        <dbReference type="ARBA" id="ARBA00022691"/>
    </source>
</evidence>
<organism evidence="9 10">
    <name type="scientific">Azospirillum ramasamyi</name>
    <dbReference type="NCBI Taxonomy" id="682998"/>
    <lineage>
        <taxon>Bacteria</taxon>
        <taxon>Pseudomonadati</taxon>
        <taxon>Pseudomonadota</taxon>
        <taxon>Alphaproteobacteria</taxon>
        <taxon>Rhodospirillales</taxon>
        <taxon>Azospirillaceae</taxon>
        <taxon>Azospirillum</taxon>
    </lineage>
</organism>
<dbReference type="RefSeq" id="WP_111070497.1">
    <property type="nucleotide sequence ID" value="NZ_CP029834.1"/>
</dbReference>
<dbReference type="KEGG" id="azm:DM194_25750"/>
<gene>
    <name evidence="9" type="ORF">DM194_25750</name>
</gene>
<dbReference type="InterPro" id="IPR020612">
    <property type="entry name" value="Methylthiotransferase_CS"/>
</dbReference>
<dbReference type="InterPro" id="IPR006638">
    <property type="entry name" value="Elp3/MiaA/NifB-like_rSAM"/>
</dbReference>
<sequence>MLAAPNLFAQRPDRSVRPKAAPFLPMSRAEMDRLGWDQCDVIVVTGDAYVDHPSFGMAIIGRLLESQGLRVGIIAQPDWSSAEPFKILGKPRLFWGVTGGNMDSMVNHYTADRRLRHNDSYTPNDEGGKRPDRAVIVYSQRCREAFKDVPIVLGGIEASLRRIAQYDHWSEKIRRSVLVDSKADMLVYGNAERAIIEIAQRALKGESPKAMTDIRGTAIMRSSLPEGWTVVDSSSIDDPSATVSPRAAGADRMVVRLPSYEQVTADKVLYAHASRVLHQESNPGNARALVQRHGDRDVWLNPPPIPLETNEMDGVYDLPYARAPHPSYGDARIPAWEMIRFSVNIMRGCFGGCSFCSITEHEGRIIQSRSEGSILREIEHIRDKTKGFTGVISDMGGPTANMYRLACKDKETESVCRRPSCVFPDICKNLNTDHSSLVQLYRKARAVPGVKKIHIASGLRYDLAVRNPEYVKELVTHHVGGYLKIAPEHTEPGPLAKMMKPGMGAYDEFKRMFDKAAKEAGKKLYLIPYFIAAHPGTTDEDMMNLALWLKRNGFKADQVQTFLPSPMSLATAMYHSERNPLRPVRRVGSEVVSSAKGLKQRRLHKAFLRYHDPENWPILREALKRMGREDLIGPGEEHLIPAWQPVGATAKPRDKGPKGKTFLTQQAGQGRRVVPPVGKAPGGNSAAPKPSGMKPRQTNLKGR</sequence>
<evidence type="ECO:0000313" key="9">
    <source>
        <dbReference type="EMBL" id="AWU97699.1"/>
    </source>
</evidence>
<dbReference type="InterPro" id="IPR024560">
    <property type="entry name" value="UPF0313_C"/>
</dbReference>
<evidence type="ECO:0000256" key="7">
    <source>
        <dbReference type="SAM" id="MobiDB-lite"/>
    </source>
</evidence>
<dbReference type="Proteomes" id="UP000249605">
    <property type="component" value="Plasmid unnamed4"/>
</dbReference>
<dbReference type="HAMAP" id="MF_01251">
    <property type="entry name" value="UPF0313"/>
    <property type="match status" value="1"/>
</dbReference>
<dbReference type="Pfam" id="PF11842">
    <property type="entry name" value="DUF3362"/>
    <property type="match status" value="1"/>
</dbReference>
<dbReference type="InterPro" id="IPR023404">
    <property type="entry name" value="rSAM_horseshoe"/>
</dbReference>
<dbReference type="InterPro" id="IPR022946">
    <property type="entry name" value="UPF0313"/>
</dbReference>
<evidence type="ECO:0000256" key="1">
    <source>
        <dbReference type="ARBA" id="ARBA00022485"/>
    </source>
</evidence>
<dbReference type="Pfam" id="PF08497">
    <property type="entry name" value="Radical_SAM_N"/>
    <property type="match status" value="1"/>
</dbReference>
<accession>A0A2U9SKF7</accession>
<evidence type="ECO:0000256" key="5">
    <source>
        <dbReference type="ARBA" id="ARBA00023014"/>
    </source>
</evidence>
<dbReference type="InterPro" id="IPR058240">
    <property type="entry name" value="rSAM_sf"/>
</dbReference>
<geneLocation type="plasmid" evidence="9 10">
    <name>unnamed4</name>
</geneLocation>
<keyword evidence="1 6" id="KW-0004">4Fe-4S</keyword>
<comment type="similarity">
    <text evidence="6">Belongs to the UPF0313 family.</text>
</comment>
<dbReference type="GO" id="GO:0003824">
    <property type="term" value="F:catalytic activity"/>
    <property type="evidence" value="ECO:0007669"/>
    <property type="project" value="InterPro"/>
</dbReference>
<dbReference type="Pfam" id="PF04055">
    <property type="entry name" value="Radical_SAM"/>
    <property type="match status" value="1"/>
</dbReference>
<reference evidence="9 10" key="1">
    <citation type="submission" date="2018-06" db="EMBL/GenBank/DDBJ databases">
        <title>Complete genome sequencing of Azospirillum sp. M2T2B2.</title>
        <authorList>
            <person name="Heo J."/>
            <person name="Kim S.-J."/>
            <person name="Kwon S.-W."/>
            <person name="Anandham R."/>
        </authorList>
    </citation>
    <scope>NUCLEOTIDE SEQUENCE [LARGE SCALE GENOMIC DNA]</scope>
    <source>
        <strain evidence="9 10">M2T2B2</strain>
        <plasmid evidence="9 10">unnamed4</plasmid>
    </source>
</reference>
<dbReference type="EMBL" id="CP029834">
    <property type="protein sequence ID" value="AWU97699.1"/>
    <property type="molecule type" value="Genomic_DNA"/>
</dbReference>
<feature type="domain" description="Radical SAM core" evidence="8">
    <location>
        <begin position="335"/>
        <end position="599"/>
    </location>
</feature>
<evidence type="ECO:0000256" key="4">
    <source>
        <dbReference type="ARBA" id="ARBA00023004"/>
    </source>
</evidence>